<reference evidence="1" key="1">
    <citation type="submission" date="2023-04" db="EMBL/GenBank/DDBJ databases">
        <title>A chromosome-level genome assembly of the parasitoid wasp Eretmocerus hayati.</title>
        <authorList>
            <person name="Zhong Y."/>
            <person name="Liu S."/>
            <person name="Liu Y."/>
        </authorList>
    </citation>
    <scope>NUCLEOTIDE SEQUENCE</scope>
    <source>
        <strain evidence="1">ZJU_SS_LIU_2023</strain>
    </source>
</reference>
<dbReference type="EMBL" id="CM056742">
    <property type="protein sequence ID" value="KAJ8677448.1"/>
    <property type="molecule type" value="Genomic_DNA"/>
</dbReference>
<name>A0ACC2P2X2_9HYME</name>
<dbReference type="Proteomes" id="UP001239111">
    <property type="component" value="Chromosome 2"/>
</dbReference>
<proteinExistence type="predicted"/>
<organism evidence="1 2">
    <name type="scientific">Eretmocerus hayati</name>
    <dbReference type="NCBI Taxonomy" id="131215"/>
    <lineage>
        <taxon>Eukaryota</taxon>
        <taxon>Metazoa</taxon>
        <taxon>Ecdysozoa</taxon>
        <taxon>Arthropoda</taxon>
        <taxon>Hexapoda</taxon>
        <taxon>Insecta</taxon>
        <taxon>Pterygota</taxon>
        <taxon>Neoptera</taxon>
        <taxon>Endopterygota</taxon>
        <taxon>Hymenoptera</taxon>
        <taxon>Apocrita</taxon>
        <taxon>Proctotrupomorpha</taxon>
        <taxon>Chalcidoidea</taxon>
        <taxon>Aphelinidae</taxon>
        <taxon>Aphelininae</taxon>
        <taxon>Eretmocerus</taxon>
    </lineage>
</organism>
<comment type="caution">
    <text evidence="1">The sequence shown here is derived from an EMBL/GenBank/DDBJ whole genome shotgun (WGS) entry which is preliminary data.</text>
</comment>
<evidence type="ECO:0000313" key="2">
    <source>
        <dbReference type="Proteomes" id="UP001239111"/>
    </source>
</evidence>
<protein>
    <submittedName>
        <fullName evidence="1">Uncharacterized protein</fullName>
    </submittedName>
</protein>
<evidence type="ECO:0000313" key="1">
    <source>
        <dbReference type="EMBL" id="KAJ8677448.1"/>
    </source>
</evidence>
<gene>
    <name evidence="1" type="ORF">QAD02_013235</name>
</gene>
<accession>A0ACC2P2X2</accession>
<keyword evidence="2" id="KW-1185">Reference proteome</keyword>
<sequence>MASTRSSDSERPGSEDACQNRYPNPFLEFGHKVRSDFQLGRNHPGQQAWVKMEGDEIHIILQDETDYVVGGPKALTDDETVDGVLEVNIGPEDEIVEEPHNGRRNDYRYQQLEPPDMRDDVSMASYESITLGGFGGRLEDLEKMFEEMKLRVKCLMRSQATMKKASEANMKLTSQLIDNQRELTTKIDRVLECNEQSRRDNEESRRALDNAVRIIQASCGTNIAEPPRQALQANRIQIEADVHVQTPPPVINTPPVASSTTSSQAAGPSSRMSSIQEAPIQQASAVSRNFHADRKCQLTKKEQWQFFWIKFSAELRSLGLDLVAEDLTTKRGISEADDQQMKDLLVHRVDHDYLKHAMNLPTALEMLRHQRGIKQAETITSSDLARDELKALKYNPRTETGQHFIDKFQNVVTKYAGLLGDSALTDVEIRDALYSATKIECPMLQTMKLSLDRQNGVQKLKDPKAVPEVFTLMEMQTVFRNQEAQRPPPNQQRTALLAGFHFNKRQRCFQCQDNHADHIALDCPHRETGAKQCYACFKFVTDHDSKNCPRPVAQRRKRGAQNQPSYQAKRFNKDFENVYYSNNRSSRDMNSQNSRIQQAPRTRGANRSHPYINNNNARGRGRRGGGRGGHQNRGGRQPQQQQGNNHQAFNASVENEGNENETDDMYPM</sequence>